<gene>
    <name evidence="1" type="ORF">CO173_03430</name>
</gene>
<evidence type="ECO:0000313" key="2">
    <source>
        <dbReference type="Proteomes" id="UP000231263"/>
    </source>
</evidence>
<sequence length="116" mass="13405">EPKKDDPCKLQESSFNCCLGFLFVSTFWGTDHNACFIIKKLQLELQKMNVNEVEYYFAYIGKMSRMTCSRLSLSVFRKTDPGFKRLPRFSVFKPALKLCVPKIAKVQPTAPTDIRK</sequence>
<dbReference type="AlphaFoldDB" id="A0A2M7XEL4"/>
<evidence type="ECO:0000313" key="1">
    <source>
        <dbReference type="EMBL" id="PJA46166.1"/>
    </source>
</evidence>
<reference evidence="2" key="1">
    <citation type="submission" date="2017-09" db="EMBL/GenBank/DDBJ databases">
        <title>Depth-based differentiation of microbial function through sediment-hosted aquifers and enrichment of novel symbionts in the deep terrestrial subsurface.</title>
        <authorList>
            <person name="Probst A.J."/>
            <person name="Ladd B."/>
            <person name="Jarett J.K."/>
            <person name="Geller-Mcgrath D.E."/>
            <person name="Sieber C.M.K."/>
            <person name="Emerson J.B."/>
            <person name="Anantharaman K."/>
            <person name="Thomas B.C."/>
            <person name="Malmstrom R."/>
            <person name="Stieglmeier M."/>
            <person name="Klingl A."/>
            <person name="Woyke T."/>
            <person name="Ryan C.M."/>
            <person name="Banfield J.F."/>
        </authorList>
    </citation>
    <scope>NUCLEOTIDE SEQUENCE [LARGE SCALE GENOMIC DNA]</scope>
</reference>
<accession>A0A2M7XEL4</accession>
<organism evidence="1 2">
    <name type="scientific">Candidatus Uhrbacteria bacterium CG_4_9_14_3_um_filter_41_35</name>
    <dbReference type="NCBI Taxonomy" id="1975034"/>
    <lineage>
        <taxon>Bacteria</taxon>
        <taxon>Candidatus Uhriibacteriota</taxon>
    </lineage>
</organism>
<comment type="caution">
    <text evidence="1">The sequence shown here is derived from an EMBL/GenBank/DDBJ whole genome shotgun (WGS) entry which is preliminary data.</text>
</comment>
<protein>
    <submittedName>
        <fullName evidence="1">Uncharacterized protein</fullName>
    </submittedName>
</protein>
<proteinExistence type="predicted"/>
<name>A0A2M7XEL4_9BACT</name>
<dbReference type="Proteomes" id="UP000231263">
    <property type="component" value="Unassembled WGS sequence"/>
</dbReference>
<feature type="non-terminal residue" evidence="1">
    <location>
        <position position="1"/>
    </location>
</feature>
<dbReference type="EMBL" id="PFWT01000015">
    <property type="protein sequence ID" value="PJA46166.1"/>
    <property type="molecule type" value="Genomic_DNA"/>
</dbReference>